<feature type="domain" description="Polymerase/histidinol phosphatase N-terminal" evidence="9">
    <location>
        <begin position="4"/>
        <end position="89"/>
    </location>
</feature>
<evidence type="ECO:0000313" key="10">
    <source>
        <dbReference type="EMBL" id="HIW00811.1"/>
    </source>
</evidence>
<keyword evidence="4 8" id="KW-0028">Amino-acid biosynthesis</keyword>
<evidence type="ECO:0000256" key="6">
    <source>
        <dbReference type="ARBA" id="ARBA00023102"/>
    </source>
</evidence>
<evidence type="ECO:0000256" key="1">
    <source>
        <dbReference type="ARBA" id="ARBA00004970"/>
    </source>
</evidence>
<reference evidence="10" key="2">
    <citation type="submission" date="2021-04" db="EMBL/GenBank/DDBJ databases">
        <authorList>
            <person name="Gilroy R."/>
        </authorList>
    </citation>
    <scope>NUCLEOTIDE SEQUENCE</scope>
    <source>
        <strain evidence="10">ChiHecec2B26-446</strain>
    </source>
</reference>
<dbReference type="NCBIfam" id="TIGR01856">
    <property type="entry name" value="hisJ_fam"/>
    <property type="match status" value="1"/>
</dbReference>
<evidence type="ECO:0000259" key="9">
    <source>
        <dbReference type="SMART" id="SM00481"/>
    </source>
</evidence>
<dbReference type="EMBL" id="DXHV01000062">
    <property type="protein sequence ID" value="HIW00811.1"/>
    <property type="molecule type" value="Genomic_DNA"/>
</dbReference>
<name>A0A9D1PX17_9BACT</name>
<dbReference type="Proteomes" id="UP000886752">
    <property type="component" value="Unassembled WGS sequence"/>
</dbReference>
<dbReference type="SUPFAM" id="SSF89550">
    <property type="entry name" value="PHP domain-like"/>
    <property type="match status" value="1"/>
</dbReference>
<sequence length="273" mass="30943">MISIDLHSHTAYSHARDNVADMYAAAVDKGLTIFGFSEHSPRPEQYNYPTEYRDRLNAHLLDYVHEVTELKNNPGPCRVLFGMEVDWFEADQDFVVRACHQFPFDYLLGSTHFLGTWGYDGGSGPWEAMDEQARFATYEAYFRTWTKMLASGLFNIASHPDLIKIFTRDSFHSWIIRDENQRLVRQALTVLKEQGMAMEVSSAGLRKPCREIYPCPMIMHLAAEVGVPISFASDAHSTDDVAYGFPTLASYARSFGFTHSTYFAGGQAFSVPF</sequence>
<keyword evidence="6 8" id="KW-0368">Histidine biosynthesis</keyword>
<dbReference type="InterPro" id="IPR003141">
    <property type="entry name" value="Pol/His_phosphatase_N"/>
</dbReference>
<evidence type="ECO:0000256" key="8">
    <source>
        <dbReference type="RuleBase" id="RU366003"/>
    </source>
</evidence>
<dbReference type="InterPro" id="IPR010140">
    <property type="entry name" value="Histidinol_P_phosphatase_HisJ"/>
</dbReference>
<dbReference type="CDD" id="cd12110">
    <property type="entry name" value="PHP_HisPPase_Hisj_like"/>
    <property type="match status" value="1"/>
</dbReference>
<dbReference type="GO" id="GO:0000105">
    <property type="term" value="P:L-histidine biosynthetic process"/>
    <property type="evidence" value="ECO:0007669"/>
    <property type="project" value="UniProtKB-UniRule"/>
</dbReference>
<evidence type="ECO:0000256" key="2">
    <source>
        <dbReference type="ARBA" id="ARBA00009152"/>
    </source>
</evidence>
<proteinExistence type="inferred from homology"/>
<gene>
    <name evidence="10" type="ORF">H9894_06430</name>
</gene>
<evidence type="ECO:0000256" key="7">
    <source>
        <dbReference type="ARBA" id="ARBA00049158"/>
    </source>
</evidence>
<dbReference type="InterPro" id="IPR016195">
    <property type="entry name" value="Pol/histidinol_Pase-like"/>
</dbReference>
<evidence type="ECO:0000313" key="11">
    <source>
        <dbReference type="Proteomes" id="UP000886752"/>
    </source>
</evidence>
<comment type="caution">
    <text evidence="10">The sequence shown here is derived from an EMBL/GenBank/DDBJ whole genome shotgun (WGS) entry which is preliminary data.</text>
</comment>
<dbReference type="GO" id="GO:0005737">
    <property type="term" value="C:cytoplasm"/>
    <property type="evidence" value="ECO:0007669"/>
    <property type="project" value="TreeGrafter"/>
</dbReference>
<dbReference type="EC" id="3.1.3.15" evidence="3 8"/>
<dbReference type="PANTHER" id="PTHR21039">
    <property type="entry name" value="HISTIDINOL PHOSPHATASE-RELATED"/>
    <property type="match status" value="1"/>
</dbReference>
<dbReference type="InterPro" id="IPR004013">
    <property type="entry name" value="PHP_dom"/>
</dbReference>
<comment type="pathway">
    <text evidence="1 8">Amino-acid biosynthesis; L-histidine biosynthesis; L-histidine from 5-phospho-alpha-D-ribose 1-diphosphate: step 8/9.</text>
</comment>
<dbReference type="Gene3D" id="3.20.20.140">
    <property type="entry name" value="Metal-dependent hydrolases"/>
    <property type="match status" value="1"/>
</dbReference>
<accession>A0A9D1PX17</accession>
<evidence type="ECO:0000256" key="5">
    <source>
        <dbReference type="ARBA" id="ARBA00022801"/>
    </source>
</evidence>
<dbReference type="PANTHER" id="PTHR21039:SF0">
    <property type="entry name" value="HISTIDINOL-PHOSPHATASE"/>
    <property type="match status" value="1"/>
</dbReference>
<comment type="similarity">
    <text evidence="2 8">Belongs to the PHP hydrolase family. HisK subfamily.</text>
</comment>
<organism evidence="10 11">
    <name type="scientific">Candidatus Desulfovibrio intestinipullorum</name>
    <dbReference type="NCBI Taxonomy" id="2838536"/>
    <lineage>
        <taxon>Bacteria</taxon>
        <taxon>Pseudomonadati</taxon>
        <taxon>Thermodesulfobacteriota</taxon>
        <taxon>Desulfovibrionia</taxon>
        <taxon>Desulfovibrionales</taxon>
        <taxon>Desulfovibrionaceae</taxon>
        <taxon>Desulfovibrio</taxon>
    </lineage>
</organism>
<comment type="catalytic activity">
    <reaction evidence="7 8">
        <text>L-histidinol phosphate + H2O = L-histidinol + phosphate</text>
        <dbReference type="Rhea" id="RHEA:14465"/>
        <dbReference type="ChEBI" id="CHEBI:15377"/>
        <dbReference type="ChEBI" id="CHEBI:43474"/>
        <dbReference type="ChEBI" id="CHEBI:57699"/>
        <dbReference type="ChEBI" id="CHEBI:57980"/>
        <dbReference type="EC" id="3.1.3.15"/>
    </reaction>
</comment>
<dbReference type="AlphaFoldDB" id="A0A9D1PX17"/>
<dbReference type="SMART" id="SM00481">
    <property type="entry name" value="POLIIIAc"/>
    <property type="match status" value="1"/>
</dbReference>
<reference evidence="10" key="1">
    <citation type="journal article" date="2021" name="PeerJ">
        <title>Extensive microbial diversity within the chicken gut microbiome revealed by metagenomics and culture.</title>
        <authorList>
            <person name="Gilroy R."/>
            <person name="Ravi A."/>
            <person name="Getino M."/>
            <person name="Pursley I."/>
            <person name="Horton D.L."/>
            <person name="Alikhan N.F."/>
            <person name="Baker D."/>
            <person name="Gharbi K."/>
            <person name="Hall N."/>
            <person name="Watson M."/>
            <person name="Adriaenssens E.M."/>
            <person name="Foster-Nyarko E."/>
            <person name="Jarju S."/>
            <person name="Secka A."/>
            <person name="Antonio M."/>
            <person name="Oren A."/>
            <person name="Chaudhuri R.R."/>
            <person name="La Ragione R."/>
            <person name="Hildebrand F."/>
            <person name="Pallen M.J."/>
        </authorList>
    </citation>
    <scope>NUCLEOTIDE SEQUENCE</scope>
    <source>
        <strain evidence="10">ChiHecec2B26-446</strain>
    </source>
</reference>
<dbReference type="GO" id="GO:0004401">
    <property type="term" value="F:histidinol-phosphatase activity"/>
    <property type="evidence" value="ECO:0007669"/>
    <property type="project" value="UniProtKB-UniRule"/>
</dbReference>
<keyword evidence="5 8" id="KW-0378">Hydrolase</keyword>
<protein>
    <recommendedName>
        <fullName evidence="3 8">Histidinol-phosphatase</fullName>
        <shortName evidence="8">HolPase</shortName>
        <ecNumber evidence="3 8">3.1.3.15</ecNumber>
    </recommendedName>
</protein>
<evidence type="ECO:0000256" key="4">
    <source>
        <dbReference type="ARBA" id="ARBA00022605"/>
    </source>
</evidence>
<dbReference type="Pfam" id="PF02811">
    <property type="entry name" value="PHP"/>
    <property type="match status" value="1"/>
</dbReference>
<evidence type="ECO:0000256" key="3">
    <source>
        <dbReference type="ARBA" id="ARBA00013085"/>
    </source>
</evidence>